<dbReference type="EMBL" id="MHOP01000008">
    <property type="protein sequence ID" value="OGZ66193.1"/>
    <property type="molecule type" value="Genomic_DNA"/>
</dbReference>
<comment type="caution">
    <text evidence="13">Lacks conserved residue(s) required for the propagation of feature annotation.</text>
</comment>
<keyword evidence="11 13" id="KW-0030">Aminoacyl-tRNA synthetase</keyword>
<dbReference type="FunFam" id="3.30.980.10:FF:000005">
    <property type="entry name" value="Threonyl-tRNA synthetase, mitochondrial"/>
    <property type="match status" value="1"/>
</dbReference>
<evidence type="ECO:0000256" key="13">
    <source>
        <dbReference type="HAMAP-Rule" id="MF_00184"/>
    </source>
</evidence>
<feature type="domain" description="Aminoacyl-transfer RNA synthetases class-II family profile" evidence="14">
    <location>
        <begin position="211"/>
        <end position="477"/>
    </location>
</feature>
<dbReference type="Pfam" id="PF03129">
    <property type="entry name" value="HGTP_anticodon"/>
    <property type="match status" value="1"/>
</dbReference>
<evidence type="ECO:0000313" key="16">
    <source>
        <dbReference type="Proteomes" id="UP000178774"/>
    </source>
</evidence>
<evidence type="ECO:0000256" key="10">
    <source>
        <dbReference type="ARBA" id="ARBA00022917"/>
    </source>
</evidence>
<dbReference type="NCBIfam" id="TIGR00418">
    <property type="entry name" value="thrS"/>
    <property type="match status" value="1"/>
</dbReference>
<dbReference type="GO" id="GO:0005524">
    <property type="term" value="F:ATP binding"/>
    <property type="evidence" value="ECO:0007669"/>
    <property type="project" value="UniProtKB-UniRule"/>
</dbReference>
<dbReference type="GO" id="GO:0000049">
    <property type="term" value="F:tRNA binding"/>
    <property type="evidence" value="ECO:0007669"/>
    <property type="project" value="UniProtKB-KW"/>
</dbReference>
<protein>
    <recommendedName>
        <fullName evidence="13">Threonine--tRNA ligase</fullName>
        <ecNumber evidence="13">6.1.1.3</ecNumber>
    </recommendedName>
    <alternativeName>
        <fullName evidence="13">Threonyl-tRNA synthetase</fullName>
        <shortName evidence="13">ThrRS</shortName>
    </alternativeName>
</protein>
<dbReference type="InterPro" id="IPR045864">
    <property type="entry name" value="aa-tRNA-synth_II/BPL/LPL"/>
</dbReference>
<dbReference type="AlphaFoldDB" id="A0A1G2HUQ2"/>
<dbReference type="SMART" id="SM00863">
    <property type="entry name" value="tRNA_SAD"/>
    <property type="match status" value="1"/>
</dbReference>
<comment type="catalytic activity">
    <reaction evidence="12 13">
        <text>tRNA(Thr) + L-threonine + ATP = L-threonyl-tRNA(Thr) + AMP + diphosphate + H(+)</text>
        <dbReference type="Rhea" id="RHEA:24624"/>
        <dbReference type="Rhea" id="RHEA-COMP:9670"/>
        <dbReference type="Rhea" id="RHEA-COMP:9704"/>
        <dbReference type="ChEBI" id="CHEBI:15378"/>
        <dbReference type="ChEBI" id="CHEBI:30616"/>
        <dbReference type="ChEBI" id="CHEBI:33019"/>
        <dbReference type="ChEBI" id="CHEBI:57926"/>
        <dbReference type="ChEBI" id="CHEBI:78442"/>
        <dbReference type="ChEBI" id="CHEBI:78534"/>
        <dbReference type="ChEBI" id="CHEBI:456215"/>
        <dbReference type="EC" id="6.1.1.3"/>
    </reaction>
</comment>
<evidence type="ECO:0000256" key="2">
    <source>
        <dbReference type="ARBA" id="ARBA00022490"/>
    </source>
</evidence>
<evidence type="ECO:0000256" key="11">
    <source>
        <dbReference type="ARBA" id="ARBA00023146"/>
    </source>
</evidence>
<evidence type="ECO:0000256" key="1">
    <source>
        <dbReference type="ARBA" id="ARBA00008226"/>
    </source>
</evidence>
<organism evidence="15 16">
    <name type="scientific">Candidatus Staskawiczbacteria bacterium RIFCSPHIGHO2_01_FULL_41_41</name>
    <dbReference type="NCBI Taxonomy" id="1802203"/>
    <lineage>
        <taxon>Bacteria</taxon>
        <taxon>Candidatus Staskawicziibacteriota</taxon>
    </lineage>
</organism>
<keyword evidence="4 13" id="KW-0436">Ligase</keyword>
<dbReference type="FunFam" id="3.40.50.800:FF:000001">
    <property type="entry name" value="Threonine--tRNA ligase"/>
    <property type="match status" value="1"/>
</dbReference>
<evidence type="ECO:0000259" key="14">
    <source>
        <dbReference type="PROSITE" id="PS50862"/>
    </source>
</evidence>
<feature type="binding site" evidence="13">
    <location>
        <position position="325"/>
    </location>
    <ligand>
        <name>Zn(2+)</name>
        <dbReference type="ChEBI" id="CHEBI:29105"/>
        <note>catalytic</note>
    </ligand>
</feature>
<dbReference type="Pfam" id="PF00587">
    <property type="entry name" value="tRNA-synt_2b"/>
    <property type="match status" value="1"/>
</dbReference>
<evidence type="ECO:0000256" key="8">
    <source>
        <dbReference type="ARBA" id="ARBA00022840"/>
    </source>
</evidence>
<evidence type="ECO:0000256" key="5">
    <source>
        <dbReference type="ARBA" id="ARBA00022723"/>
    </source>
</evidence>
<dbReference type="Gene3D" id="3.30.980.10">
    <property type="entry name" value="Threonyl-trna Synthetase, Chain A, domain 2"/>
    <property type="match status" value="1"/>
</dbReference>
<proteinExistence type="inferred from homology"/>
<dbReference type="SUPFAM" id="SSF55681">
    <property type="entry name" value="Class II aaRS and biotin synthetases"/>
    <property type="match status" value="1"/>
</dbReference>
<dbReference type="PROSITE" id="PS50862">
    <property type="entry name" value="AA_TRNA_LIGASE_II"/>
    <property type="match status" value="1"/>
</dbReference>
<evidence type="ECO:0000256" key="12">
    <source>
        <dbReference type="ARBA" id="ARBA00049515"/>
    </source>
</evidence>
<dbReference type="Pfam" id="PF07973">
    <property type="entry name" value="tRNA_SAD"/>
    <property type="match status" value="1"/>
</dbReference>
<dbReference type="PANTHER" id="PTHR11451:SF44">
    <property type="entry name" value="THREONINE--TRNA LIGASE, CHLOROPLASTIC_MITOCHONDRIAL 2"/>
    <property type="match status" value="1"/>
</dbReference>
<dbReference type="CDD" id="cd00860">
    <property type="entry name" value="ThrRS_anticodon"/>
    <property type="match status" value="1"/>
</dbReference>
<feature type="binding site" evidence="13">
    <location>
        <position position="274"/>
    </location>
    <ligand>
        <name>Zn(2+)</name>
        <dbReference type="ChEBI" id="CHEBI:29105"/>
        <note>catalytic</note>
    </ligand>
</feature>
<dbReference type="InterPro" id="IPR002314">
    <property type="entry name" value="aa-tRNA-synt_IIb"/>
</dbReference>
<keyword evidence="5 13" id="KW-0479">Metal-binding</keyword>
<keyword evidence="3 13" id="KW-0820">tRNA-binding</keyword>
<evidence type="ECO:0000256" key="7">
    <source>
        <dbReference type="ARBA" id="ARBA00022833"/>
    </source>
</evidence>
<dbReference type="SUPFAM" id="SSF52954">
    <property type="entry name" value="Class II aaRS ABD-related"/>
    <property type="match status" value="1"/>
</dbReference>
<comment type="subcellular location">
    <subcellularLocation>
        <location evidence="13">Cytoplasm</location>
    </subcellularLocation>
</comment>
<dbReference type="InterPro" id="IPR004154">
    <property type="entry name" value="Anticodon-bd"/>
</dbReference>
<dbReference type="Gene3D" id="3.40.50.800">
    <property type="entry name" value="Anticodon-binding domain"/>
    <property type="match status" value="1"/>
</dbReference>
<evidence type="ECO:0000256" key="4">
    <source>
        <dbReference type="ARBA" id="ARBA00022598"/>
    </source>
</evidence>
<evidence type="ECO:0000256" key="6">
    <source>
        <dbReference type="ARBA" id="ARBA00022741"/>
    </source>
</evidence>
<feature type="binding site" evidence="13">
    <location>
        <position position="454"/>
    </location>
    <ligand>
        <name>Zn(2+)</name>
        <dbReference type="ChEBI" id="CHEBI:29105"/>
        <note>catalytic</note>
    </ligand>
</feature>
<reference evidence="15 16" key="1">
    <citation type="journal article" date="2016" name="Nat. Commun.">
        <title>Thousands of microbial genomes shed light on interconnected biogeochemical processes in an aquifer system.</title>
        <authorList>
            <person name="Anantharaman K."/>
            <person name="Brown C.T."/>
            <person name="Hug L.A."/>
            <person name="Sharon I."/>
            <person name="Castelle C.J."/>
            <person name="Probst A.J."/>
            <person name="Thomas B.C."/>
            <person name="Singh A."/>
            <person name="Wilkins M.J."/>
            <person name="Karaoz U."/>
            <person name="Brodie E.L."/>
            <person name="Williams K.H."/>
            <person name="Hubbard S.S."/>
            <person name="Banfield J.F."/>
        </authorList>
    </citation>
    <scope>NUCLEOTIDE SEQUENCE [LARGE SCALE GENOMIC DNA]</scope>
</reference>
<accession>A0A1G2HUQ2</accession>
<keyword evidence="10 13" id="KW-0648">Protein biosynthesis</keyword>
<dbReference type="EC" id="6.1.1.3" evidence="13"/>
<dbReference type="Gene3D" id="3.30.54.20">
    <property type="match status" value="1"/>
</dbReference>
<gene>
    <name evidence="13" type="primary">thrS</name>
    <name evidence="15" type="ORF">A2822_04160</name>
</gene>
<keyword evidence="8 13" id="KW-0067">ATP-binding</keyword>
<comment type="similarity">
    <text evidence="1 13">Belongs to the class-II aminoacyl-tRNA synthetase family.</text>
</comment>
<dbReference type="PRINTS" id="PR01047">
    <property type="entry name" value="TRNASYNTHTHR"/>
</dbReference>
<comment type="cofactor">
    <cofactor evidence="13">
        <name>Zn(2+)</name>
        <dbReference type="ChEBI" id="CHEBI:29105"/>
    </cofactor>
    <text evidence="13">Binds 1 zinc ion per subunit.</text>
</comment>
<dbReference type="GO" id="GO:0006435">
    <property type="term" value="P:threonyl-tRNA aminoacylation"/>
    <property type="evidence" value="ECO:0007669"/>
    <property type="project" value="UniProtKB-UniRule"/>
</dbReference>
<dbReference type="InterPro" id="IPR006195">
    <property type="entry name" value="aa-tRNA-synth_II"/>
</dbReference>
<comment type="subunit">
    <text evidence="13">Homodimer.</text>
</comment>
<keyword evidence="9 13" id="KW-0694">RNA-binding</keyword>
<dbReference type="FunFam" id="3.30.930.10:FF:000002">
    <property type="entry name" value="Threonine--tRNA ligase"/>
    <property type="match status" value="1"/>
</dbReference>
<dbReference type="GO" id="GO:0046872">
    <property type="term" value="F:metal ion binding"/>
    <property type="evidence" value="ECO:0007669"/>
    <property type="project" value="UniProtKB-KW"/>
</dbReference>
<keyword evidence="2 13" id="KW-0963">Cytoplasm</keyword>
<dbReference type="GO" id="GO:0004829">
    <property type="term" value="F:threonine-tRNA ligase activity"/>
    <property type="evidence" value="ECO:0007669"/>
    <property type="project" value="UniProtKB-UniRule"/>
</dbReference>
<evidence type="ECO:0000313" key="15">
    <source>
        <dbReference type="EMBL" id="OGZ66193.1"/>
    </source>
</evidence>
<dbReference type="InterPro" id="IPR012947">
    <property type="entry name" value="tRNA_SAD"/>
</dbReference>
<dbReference type="InterPro" id="IPR018163">
    <property type="entry name" value="Thr/Ala-tRNA-synth_IIc_edit"/>
</dbReference>
<dbReference type="HAMAP" id="MF_00184">
    <property type="entry name" value="Thr_tRNA_synth"/>
    <property type="match status" value="1"/>
</dbReference>
<dbReference type="InterPro" id="IPR033728">
    <property type="entry name" value="ThrRS_core"/>
</dbReference>
<dbReference type="CDD" id="cd00771">
    <property type="entry name" value="ThrRS_core"/>
    <property type="match status" value="1"/>
</dbReference>
<name>A0A1G2HUQ2_9BACT</name>
<keyword evidence="7 13" id="KW-0862">Zinc</keyword>
<dbReference type="InterPro" id="IPR002320">
    <property type="entry name" value="Thr-tRNA-ligase_IIa"/>
</dbReference>
<dbReference type="Gene3D" id="3.30.930.10">
    <property type="entry name" value="Bira Bifunctional Protein, Domain 2"/>
    <property type="match status" value="1"/>
</dbReference>
<evidence type="ECO:0000256" key="9">
    <source>
        <dbReference type="ARBA" id="ARBA00022884"/>
    </source>
</evidence>
<keyword evidence="6 13" id="KW-0547">Nucleotide-binding</keyword>
<dbReference type="Proteomes" id="UP000178774">
    <property type="component" value="Unassembled WGS sequence"/>
</dbReference>
<sequence length="586" mass="67231">MEEHAEQLRHSLAHLLAAAVKTLWPKAKNAIGPAIENGFYQDFDMGKTVISQEDFPAIEKKMREILATWHAFEVKEVSVATAKKHFKDNPYKLELIKDFAKEGKAITENDPGNFLDLCKGGHSQNPQKELQNFKLLSVAGAYWRGDEKNKMLTRIYGTAFATQKELEAYLKQLEEAKKRDHRILGEKMDLFTISDQVGKGLPLFTQKGTWLRELLNEYSQSLRAAKGWQKVWSPHITKNDLYKTSGHWDKFGGELFLVKSQETKDELVMKPMNCPHHQQIYASKPRSYKDLPIKYMETTTVYRDEKAGELLGLSRVRSITQDDSHTFCMPDQIEQIYQELIDVTKIFYETFGMPLRARLSFRDPKDPKKYLGEVSLWKKAEDILLDIAKKNNLDYFVAEGEAAFYGPKIDFMVKDSLGREWQLATPQLDFVQPARFGLEYIDTGGKAQTPVMIHFALMGSVERFLSVYIEHVAGNFPLWLAPVQIAIIPISDKHFEYAKKIAEQFKMHDLRFKMYEENDTLGKKIREAEMQHIPYLLIMGDKEIAASAVSVRARGQGLPAGRQGDLGQMPVEAFLEKMKTEISEKQ</sequence>
<comment type="caution">
    <text evidence="15">The sequence shown here is derived from an EMBL/GenBank/DDBJ whole genome shotgun (WGS) entry which is preliminary data.</text>
</comment>
<dbReference type="SUPFAM" id="SSF55186">
    <property type="entry name" value="ThrRS/AlaRS common domain"/>
    <property type="match status" value="1"/>
</dbReference>
<dbReference type="InterPro" id="IPR047246">
    <property type="entry name" value="ThrRS_anticodon"/>
</dbReference>
<evidence type="ECO:0000256" key="3">
    <source>
        <dbReference type="ARBA" id="ARBA00022555"/>
    </source>
</evidence>
<dbReference type="GO" id="GO:0005737">
    <property type="term" value="C:cytoplasm"/>
    <property type="evidence" value="ECO:0007669"/>
    <property type="project" value="UniProtKB-SubCell"/>
</dbReference>
<dbReference type="PANTHER" id="PTHR11451">
    <property type="entry name" value="THREONINE-TRNA LIGASE"/>
    <property type="match status" value="1"/>
</dbReference>
<dbReference type="InterPro" id="IPR036621">
    <property type="entry name" value="Anticodon-bd_dom_sf"/>
</dbReference>